<dbReference type="EMBL" id="QJNS01000295">
    <property type="protein sequence ID" value="RYO80282.1"/>
    <property type="molecule type" value="Genomic_DNA"/>
</dbReference>
<evidence type="ECO:0000256" key="5">
    <source>
        <dbReference type="ARBA" id="ARBA00023004"/>
    </source>
</evidence>
<accession>A0ABY0GYB2</accession>
<dbReference type="PANTHER" id="PTHR24305:SF166">
    <property type="entry name" value="CYTOCHROME P450 12A4, MITOCHONDRIAL-RELATED"/>
    <property type="match status" value="1"/>
</dbReference>
<keyword evidence="6" id="KW-0560">Oxidoreductase</keyword>
<dbReference type="InterPro" id="IPR050121">
    <property type="entry name" value="Cytochrome_P450_monoxygenase"/>
</dbReference>
<dbReference type="InterPro" id="IPR017972">
    <property type="entry name" value="Cyt_P450_CS"/>
</dbReference>
<evidence type="ECO:0000256" key="4">
    <source>
        <dbReference type="ARBA" id="ARBA00022723"/>
    </source>
</evidence>
<dbReference type="Gene3D" id="1.10.630.10">
    <property type="entry name" value="Cytochrome P450"/>
    <property type="match status" value="1"/>
</dbReference>
<keyword evidence="4 6" id="KW-0479">Metal-binding</keyword>
<reference evidence="7 8" key="1">
    <citation type="submission" date="2018-06" db="EMBL/GenBank/DDBJ databases">
        <title>Complete Genomes of Monosporascus.</title>
        <authorList>
            <person name="Robinson A.J."/>
            <person name="Natvig D.O."/>
        </authorList>
    </citation>
    <scope>NUCLEOTIDE SEQUENCE [LARGE SCALE GENOMIC DNA]</scope>
    <source>
        <strain evidence="7 8">CBS 609.92</strain>
    </source>
</reference>
<dbReference type="PROSITE" id="PS00086">
    <property type="entry name" value="CYTOCHROME_P450"/>
    <property type="match status" value="1"/>
</dbReference>
<keyword evidence="8" id="KW-1185">Reference proteome</keyword>
<evidence type="ECO:0000256" key="1">
    <source>
        <dbReference type="ARBA" id="ARBA00001971"/>
    </source>
</evidence>
<evidence type="ECO:0000313" key="7">
    <source>
        <dbReference type="EMBL" id="RYO80282.1"/>
    </source>
</evidence>
<sequence>MGSSCFESSPEYSVSIYPTYFSNPFIYHPERWIPGEGDAAHESVEREHSVLNPFSVGVRSCLGKAMAVTELQLAVAALLASYDFELAQGKLGLVGDGQPGPGNTAPWLVFKARKH</sequence>
<evidence type="ECO:0000313" key="8">
    <source>
        <dbReference type="Proteomes" id="UP000294003"/>
    </source>
</evidence>
<dbReference type="Pfam" id="PF00067">
    <property type="entry name" value="p450"/>
    <property type="match status" value="1"/>
</dbReference>
<dbReference type="SUPFAM" id="SSF48264">
    <property type="entry name" value="Cytochrome P450"/>
    <property type="match status" value="1"/>
</dbReference>
<dbReference type="Proteomes" id="UP000294003">
    <property type="component" value="Unassembled WGS sequence"/>
</dbReference>
<organism evidence="7 8">
    <name type="scientific">Monosporascus cannonballus</name>
    <dbReference type="NCBI Taxonomy" id="155416"/>
    <lineage>
        <taxon>Eukaryota</taxon>
        <taxon>Fungi</taxon>
        <taxon>Dikarya</taxon>
        <taxon>Ascomycota</taxon>
        <taxon>Pezizomycotina</taxon>
        <taxon>Sordariomycetes</taxon>
        <taxon>Xylariomycetidae</taxon>
        <taxon>Xylariales</taxon>
        <taxon>Xylariales incertae sedis</taxon>
        <taxon>Monosporascus</taxon>
    </lineage>
</organism>
<keyword evidence="3 6" id="KW-0349">Heme</keyword>
<keyword evidence="5 6" id="KW-0408">Iron</keyword>
<proteinExistence type="inferred from homology"/>
<comment type="cofactor">
    <cofactor evidence="1">
        <name>heme</name>
        <dbReference type="ChEBI" id="CHEBI:30413"/>
    </cofactor>
</comment>
<dbReference type="InterPro" id="IPR002401">
    <property type="entry name" value="Cyt_P450_E_grp-I"/>
</dbReference>
<gene>
    <name evidence="7" type="ORF">DL762_007729</name>
</gene>
<evidence type="ECO:0008006" key="9">
    <source>
        <dbReference type="Google" id="ProtNLM"/>
    </source>
</evidence>
<evidence type="ECO:0000256" key="2">
    <source>
        <dbReference type="ARBA" id="ARBA00010617"/>
    </source>
</evidence>
<evidence type="ECO:0000256" key="6">
    <source>
        <dbReference type="RuleBase" id="RU000461"/>
    </source>
</evidence>
<dbReference type="PRINTS" id="PR00463">
    <property type="entry name" value="EP450I"/>
</dbReference>
<name>A0ABY0GYB2_9PEZI</name>
<dbReference type="PANTHER" id="PTHR24305">
    <property type="entry name" value="CYTOCHROME P450"/>
    <property type="match status" value="1"/>
</dbReference>
<protein>
    <recommendedName>
        <fullName evidence="9">Cytochrome P450</fullName>
    </recommendedName>
</protein>
<dbReference type="InterPro" id="IPR036396">
    <property type="entry name" value="Cyt_P450_sf"/>
</dbReference>
<evidence type="ECO:0000256" key="3">
    <source>
        <dbReference type="ARBA" id="ARBA00022617"/>
    </source>
</evidence>
<dbReference type="InterPro" id="IPR001128">
    <property type="entry name" value="Cyt_P450"/>
</dbReference>
<comment type="similarity">
    <text evidence="2 6">Belongs to the cytochrome P450 family.</text>
</comment>
<keyword evidence="6" id="KW-0503">Monooxygenase</keyword>
<comment type="caution">
    <text evidence="7">The sequence shown here is derived from an EMBL/GenBank/DDBJ whole genome shotgun (WGS) entry which is preliminary data.</text>
</comment>